<dbReference type="PROSITE" id="PS51201">
    <property type="entry name" value="RCK_N"/>
    <property type="match status" value="1"/>
</dbReference>
<evidence type="ECO:0000256" key="4">
    <source>
        <dbReference type="ARBA" id="ARBA00022449"/>
    </source>
</evidence>
<evidence type="ECO:0000256" key="6">
    <source>
        <dbReference type="ARBA" id="ARBA00022692"/>
    </source>
</evidence>
<dbReference type="NCBIfam" id="TIGR00932">
    <property type="entry name" value="2a37"/>
    <property type="match status" value="1"/>
</dbReference>
<dbReference type="Pfam" id="PF00999">
    <property type="entry name" value="Na_H_Exchanger"/>
    <property type="match status" value="1"/>
</dbReference>
<dbReference type="Pfam" id="PF02254">
    <property type="entry name" value="TrkA_N"/>
    <property type="match status" value="1"/>
</dbReference>
<name>A0ABS1BPY8_9NEIS</name>
<evidence type="ECO:0000256" key="10">
    <source>
        <dbReference type="ARBA" id="ARBA00023136"/>
    </source>
</evidence>
<evidence type="ECO:0000256" key="2">
    <source>
        <dbReference type="ARBA" id="ARBA00005551"/>
    </source>
</evidence>
<feature type="transmembrane region" description="Helical" evidence="11">
    <location>
        <begin position="85"/>
        <end position="107"/>
    </location>
</feature>
<dbReference type="Gene3D" id="3.40.50.720">
    <property type="entry name" value="NAD(P)-binding Rossmann-like Domain"/>
    <property type="match status" value="1"/>
</dbReference>
<dbReference type="RefSeq" id="WP_200521323.1">
    <property type="nucleotide sequence ID" value="NZ_JAEHNZ010000001.1"/>
</dbReference>
<feature type="transmembrane region" description="Helical" evidence="11">
    <location>
        <begin position="6"/>
        <end position="23"/>
    </location>
</feature>
<keyword evidence="9" id="KW-0406">Ion transport</keyword>
<keyword evidence="5" id="KW-0633">Potassium transport</keyword>
<dbReference type="Gene3D" id="1.20.1530.20">
    <property type="match status" value="1"/>
</dbReference>
<dbReference type="InterPro" id="IPR038770">
    <property type="entry name" value="Na+/solute_symporter_sf"/>
</dbReference>
<dbReference type="InterPro" id="IPR004771">
    <property type="entry name" value="K/H_exchanger"/>
</dbReference>
<dbReference type="InterPro" id="IPR006153">
    <property type="entry name" value="Cation/H_exchanger_TM"/>
</dbReference>
<evidence type="ECO:0000313" key="13">
    <source>
        <dbReference type="EMBL" id="MBK0395331.1"/>
    </source>
</evidence>
<evidence type="ECO:0000256" key="5">
    <source>
        <dbReference type="ARBA" id="ARBA00022538"/>
    </source>
</evidence>
<comment type="caution">
    <text evidence="13">The sequence shown here is derived from an EMBL/GenBank/DDBJ whole genome shotgun (WGS) entry which is preliminary data.</text>
</comment>
<organism evidence="13 14">
    <name type="scientific">Kingella bonacorsii</name>
    <dbReference type="NCBI Taxonomy" id="2796361"/>
    <lineage>
        <taxon>Bacteria</taxon>
        <taxon>Pseudomonadati</taxon>
        <taxon>Pseudomonadota</taxon>
        <taxon>Betaproteobacteria</taxon>
        <taxon>Neisseriales</taxon>
        <taxon>Neisseriaceae</taxon>
        <taxon>Kingella</taxon>
    </lineage>
</organism>
<dbReference type="InterPro" id="IPR036291">
    <property type="entry name" value="NAD(P)-bd_dom_sf"/>
</dbReference>
<proteinExistence type="inferred from homology"/>
<feature type="transmembrane region" description="Helical" evidence="11">
    <location>
        <begin position="113"/>
        <end position="134"/>
    </location>
</feature>
<feature type="domain" description="RCK N-terminal" evidence="12">
    <location>
        <begin position="414"/>
        <end position="530"/>
    </location>
</feature>
<keyword evidence="3" id="KW-0813">Transport</keyword>
<dbReference type="PANTHER" id="PTHR46157">
    <property type="entry name" value="K(+) EFFLUX ANTIPORTER 3, CHLOROPLASTIC"/>
    <property type="match status" value="1"/>
</dbReference>
<feature type="transmembrane region" description="Helical" evidence="11">
    <location>
        <begin position="280"/>
        <end position="299"/>
    </location>
</feature>
<feature type="transmembrane region" description="Helical" evidence="11">
    <location>
        <begin position="54"/>
        <end position="73"/>
    </location>
</feature>
<evidence type="ECO:0000259" key="12">
    <source>
        <dbReference type="PROSITE" id="PS51201"/>
    </source>
</evidence>
<evidence type="ECO:0000256" key="9">
    <source>
        <dbReference type="ARBA" id="ARBA00023065"/>
    </source>
</evidence>
<dbReference type="PANTHER" id="PTHR46157:SF4">
    <property type="entry name" value="K(+) EFFLUX ANTIPORTER 3, CHLOROPLASTIC"/>
    <property type="match status" value="1"/>
</dbReference>
<gene>
    <name evidence="13" type="ORF">JDW22_01690</name>
</gene>
<dbReference type="SUPFAM" id="SSF51735">
    <property type="entry name" value="NAD(P)-binding Rossmann-fold domains"/>
    <property type="match status" value="1"/>
</dbReference>
<feature type="transmembrane region" description="Helical" evidence="11">
    <location>
        <begin position="146"/>
        <end position="173"/>
    </location>
</feature>
<dbReference type="Proteomes" id="UP000614058">
    <property type="component" value="Unassembled WGS sequence"/>
</dbReference>
<sequence>MTALLLYAFIYLSFAVGAVLISQKLGLGSVLGYLMAGMLIGPVLHFVGKEAESIQHVAEFGVVMMLFLVGLELAPKMLWQLRHKLLGLGGLQVVLTVAAITGISMALGYKWQIGVAVGCILALSSTAIVLQTYNEKQLMQTAGGQAGFAVLLFQDVAAIPMLALMPLLATSGIAKKGEGGHTAGNLLAHQPGWIVAIVSVAAILLIVLAVRYVVPFMFRIIIKSRVREMFTVFTLLLVVGIATLMSLVGLSPALGAFVAGVTLANSTYRHEMESRLEPFKGIFLGLFFITVGAGMNFAILQSKFFPIIGMTLALLLVKAAVLWLLAKIFRLPSLATKLFALSLAQAGEFGFVLLSIAQANHVLPKTVLDRINLVVALSMVLTPLLFIVYEKIFAPRAIKEENEESRQNDTIDEANPVILLGHGRFGQHINSMLTACGYHTTVIDNHAEMVEGLAKLGIKSYYGDATDPELLGSAGLAHAKLLIVAIDGKSDTTAVVEYVRRHYPTLPIIARAHDRVHAYDLRHAGASYIIRELSDSSVRAGRIALEKLGMQPEKARELSKFYAARDRYMSDRLAEVYDPSLPLFTNENVMSVVREVDGETQAMMQTILHDGQVDWHEQTEVPETKMKTGIS</sequence>
<feature type="transmembrane region" description="Helical" evidence="11">
    <location>
        <begin position="305"/>
        <end position="326"/>
    </location>
</feature>
<evidence type="ECO:0000256" key="1">
    <source>
        <dbReference type="ARBA" id="ARBA00004141"/>
    </source>
</evidence>
<feature type="transmembrane region" description="Helical" evidence="11">
    <location>
        <begin position="193"/>
        <end position="214"/>
    </location>
</feature>
<keyword evidence="6 11" id="KW-0812">Transmembrane</keyword>
<evidence type="ECO:0000313" key="14">
    <source>
        <dbReference type="Proteomes" id="UP000614058"/>
    </source>
</evidence>
<keyword evidence="8 11" id="KW-1133">Transmembrane helix</keyword>
<evidence type="ECO:0000256" key="3">
    <source>
        <dbReference type="ARBA" id="ARBA00022448"/>
    </source>
</evidence>
<comment type="similarity">
    <text evidence="2">Belongs to the monovalent cation:proton antiporter 2 (CPA2) transporter (TC 2.A.37) family.</text>
</comment>
<keyword evidence="7" id="KW-0630">Potassium</keyword>
<keyword evidence="4" id="KW-0050">Antiport</keyword>
<feature type="transmembrane region" description="Helical" evidence="11">
    <location>
        <begin position="30"/>
        <end position="48"/>
    </location>
</feature>
<reference evidence="13 14" key="1">
    <citation type="journal article" date="2021" name="Pathogens">
        <title>Isolation and Characterization of Kingella bonacorsii sp. nov., A Novel Kingella Species Detected in a Stable Periodontitis Subject.</title>
        <authorList>
            <person name="Antezack A."/>
            <person name="Boxberger M."/>
            <person name="Rolland C."/>
            <person name="Monnet-Corti V."/>
            <person name="La Scola B."/>
        </authorList>
    </citation>
    <scope>NUCLEOTIDE SEQUENCE [LARGE SCALE GENOMIC DNA]</scope>
    <source>
        <strain evidence="13 14">Marseille-Q4569</strain>
    </source>
</reference>
<evidence type="ECO:0000256" key="7">
    <source>
        <dbReference type="ARBA" id="ARBA00022958"/>
    </source>
</evidence>
<protein>
    <submittedName>
        <fullName evidence="13">Cation:proton antiporter</fullName>
    </submittedName>
</protein>
<dbReference type="EMBL" id="JAEHNZ010000001">
    <property type="protein sequence ID" value="MBK0395331.1"/>
    <property type="molecule type" value="Genomic_DNA"/>
</dbReference>
<feature type="transmembrane region" description="Helical" evidence="11">
    <location>
        <begin position="338"/>
        <end position="359"/>
    </location>
</feature>
<comment type="subcellular location">
    <subcellularLocation>
        <location evidence="1">Membrane</location>
        <topology evidence="1">Multi-pass membrane protein</topology>
    </subcellularLocation>
</comment>
<dbReference type="InterPro" id="IPR003148">
    <property type="entry name" value="RCK_N"/>
</dbReference>
<accession>A0ABS1BPY8</accession>
<keyword evidence="14" id="KW-1185">Reference proteome</keyword>
<feature type="transmembrane region" description="Helical" evidence="11">
    <location>
        <begin position="371"/>
        <end position="389"/>
    </location>
</feature>
<keyword evidence="10 11" id="KW-0472">Membrane</keyword>
<evidence type="ECO:0000256" key="8">
    <source>
        <dbReference type="ARBA" id="ARBA00022989"/>
    </source>
</evidence>
<evidence type="ECO:0000256" key="11">
    <source>
        <dbReference type="SAM" id="Phobius"/>
    </source>
</evidence>